<dbReference type="Pfam" id="PF24536">
    <property type="entry name" value="NXPE4_C"/>
    <property type="match status" value="1"/>
</dbReference>
<dbReference type="PANTHER" id="PTHR16165:SF9">
    <property type="entry name" value="NXPE FAMILY MEMBER 3"/>
    <property type="match status" value="1"/>
</dbReference>
<reference evidence="5" key="2">
    <citation type="submission" date="2025-08" db="UniProtKB">
        <authorList>
            <consortium name="Ensembl"/>
        </authorList>
    </citation>
    <scope>IDENTIFICATION</scope>
</reference>
<feature type="compositionally biased region" description="Basic and acidic residues" evidence="2">
    <location>
        <begin position="343"/>
        <end position="357"/>
    </location>
</feature>
<keyword evidence="3" id="KW-1133">Transmembrane helix</keyword>
<accession>A0AAZ3QA60</accession>
<dbReference type="InterPro" id="IPR026845">
    <property type="entry name" value="NXPH/NXPE"/>
</dbReference>
<keyword evidence="3" id="KW-0812">Transmembrane</keyword>
<evidence type="ECO:0000256" key="2">
    <source>
        <dbReference type="SAM" id="MobiDB-lite"/>
    </source>
</evidence>
<evidence type="ECO:0000313" key="6">
    <source>
        <dbReference type="Proteomes" id="UP000694402"/>
    </source>
</evidence>
<comment type="similarity">
    <text evidence="1">Belongs to the NXPE family.</text>
</comment>
<dbReference type="PANTHER" id="PTHR16165">
    <property type="entry name" value="NXPE FAMILY MEMBER"/>
    <property type="match status" value="1"/>
</dbReference>
<feature type="transmembrane region" description="Helical" evidence="3">
    <location>
        <begin position="38"/>
        <end position="57"/>
    </location>
</feature>
<dbReference type="Pfam" id="PF06312">
    <property type="entry name" value="Neurexophilin"/>
    <property type="match status" value="1"/>
</dbReference>
<name>A0AAZ3QA60_ONCTS</name>
<evidence type="ECO:0000259" key="4">
    <source>
        <dbReference type="Pfam" id="PF24536"/>
    </source>
</evidence>
<protein>
    <recommendedName>
        <fullName evidence="4">NXPE C-terminal domain-containing protein</fullName>
    </recommendedName>
</protein>
<keyword evidence="3" id="KW-0472">Membrane</keyword>
<proteinExistence type="inferred from homology"/>
<dbReference type="GO" id="GO:0007399">
    <property type="term" value="P:nervous system development"/>
    <property type="evidence" value="ECO:0007669"/>
    <property type="project" value="UniProtKB-ARBA"/>
</dbReference>
<dbReference type="Ensembl" id="ENSOTST00005189149.1">
    <property type="protein sequence ID" value="ENSOTSP00005125235.1"/>
    <property type="gene ID" value="ENSOTSG00005018349.2"/>
</dbReference>
<dbReference type="Proteomes" id="UP000694402">
    <property type="component" value="Unassembled WGS sequence"/>
</dbReference>
<reference evidence="6" key="1">
    <citation type="journal article" date="2018" name="PLoS ONE">
        <title>Chinook salmon (Oncorhynchus tshawytscha) genome and transcriptome.</title>
        <authorList>
            <person name="Christensen K.A."/>
            <person name="Leong J.S."/>
            <person name="Sakhrani D."/>
            <person name="Biagi C.A."/>
            <person name="Minkley D.R."/>
            <person name="Withler R.E."/>
            <person name="Rondeau E.B."/>
            <person name="Koop B.F."/>
            <person name="Devlin R.H."/>
        </authorList>
    </citation>
    <scope>NUCLEOTIDE SEQUENCE [LARGE SCALE GENOMIC DNA]</scope>
</reference>
<feature type="region of interest" description="Disordered" evidence="2">
    <location>
        <begin position="338"/>
        <end position="357"/>
    </location>
</feature>
<dbReference type="SUPFAM" id="SSF81296">
    <property type="entry name" value="E set domains"/>
    <property type="match status" value="1"/>
</dbReference>
<organism evidence="5 6">
    <name type="scientific">Oncorhynchus tshawytscha</name>
    <name type="common">Chinook salmon</name>
    <name type="synonym">Salmo tshawytscha</name>
    <dbReference type="NCBI Taxonomy" id="74940"/>
    <lineage>
        <taxon>Eukaryota</taxon>
        <taxon>Metazoa</taxon>
        <taxon>Chordata</taxon>
        <taxon>Craniata</taxon>
        <taxon>Vertebrata</taxon>
        <taxon>Euteleostomi</taxon>
        <taxon>Actinopterygii</taxon>
        <taxon>Neopterygii</taxon>
        <taxon>Teleostei</taxon>
        <taxon>Protacanthopterygii</taxon>
        <taxon>Salmoniformes</taxon>
        <taxon>Salmonidae</taxon>
        <taxon>Salmoninae</taxon>
        <taxon>Oncorhynchus</taxon>
    </lineage>
</organism>
<dbReference type="InterPro" id="IPR014756">
    <property type="entry name" value="Ig_E-set"/>
</dbReference>
<evidence type="ECO:0000313" key="5">
    <source>
        <dbReference type="Ensembl" id="ENSOTSP00005125235.1"/>
    </source>
</evidence>
<gene>
    <name evidence="5" type="primary">NXPE3</name>
</gene>
<dbReference type="AlphaFoldDB" id="A0AAZ3QA60"/>
<evidence type="ECO:0000256" key="1">
    <source>
        <dbReference type="ARBA" id="ARBA00005431"/>
    </source>
</evidence>
<feature type="domain" description="NXPE C-terminal" evidence="4">
    <location>
        <begin position="373"/>
        <end position="598"/>
    </location>
</feature>
<reference evidence="5" key="3">
    <citation type="submission" date="2025-09" db="UniProtKB">
        <authorList>
            <consortium name="Ensembl"/>
        </authorList>
    </citation>
    <scope>IDENTIFICATION</scope>
</reference>
<evidence type="ECO:0000256" key="3">
    <source>
        <dbReference type="SAM" id="Phobius"/>
    </source>
</evidence>
<sequence>MVLLNSSFRYVCHLFLTGSQPSGELTEDSTMWRSLSKYVCVFFLLALSGLFFLINNINVLEQNLNCQTVSTLYQLQSSIHTAFFSEAHFPLDRNHSYCGLLGQEPSPEEALEERYLLESIAWPEPMHHSESVSLDHTSDPAHSFFVILPARGRSEWYVGDQLEAFVQMYDFQGHPKSHGGDFLLARLHSSELEAGVAGQVLDHRNGTYSAIFPLLWQGSAQVEMTLVHPSEAVHVLRRLREERPDRVFFKSLFRSGKLSQTTVCNLCLPTSQKPLCNYTDAHTEEPWYCYKPKLLSCDTRINHAKGGYVKGLLTNKEALLFQGGVNIKVHIHPSGSDSVTVLPEKKDKADERSSMKMEPTRITPSGYYFQGSWRALTGGVIRQFNDSSAITQCLKGKVVYMYGDSTARQWFEYLNDLLPELKQFNLHSPKNVGPNMAVDSTHNILLRYRCHGPPIRFTNVIASEMRYVANELDGLTGGSNTVVFISIWSHFSTFPVQVYIRRLRHIRRAMVRLLDRAPGTMVVLRSANLQALDPEVSLYNSDWYSLQLDWVLRAMFRGLDILLIDAWEMTLGHHLPHALHPPPIIIKNMIDIILSRICP</sequence>
<dbReference type="GeneTree" id="ENSGT00950000182866"/>
<dbReference type="InterPro" id="IPR057106">
    <property type="entry name" value="NXPE4_C"/>
</dbReference>
<keyword evidence="6" id="KW-1185">Reference proteome</keyword>